<feature type="domain" description="Gcp-like" evidence="1">
    <location>
        <begin position="36"/>
        <end position="163"/>
    </location>
</feature>
<dbReference type="RefSeq" id="WP_139688712.1">
    <property type="nucleotide sequence ID" value="NZ_WEHW01000027.1"/>
</dbReference>
<dbReference type="PANTHER" id="PTHR11735:SF11">
    <property type="entry name" value="TRNA THREONYLCARBAMOYLADENOSINE BIOSYNTHESIS PROTEIN TSAB"/>
    <property type="match status" value="1"/>
</dbReference>
<dbReference type="InterPro" id="IPR022496">
    <property type="entry name" value="T6A_TsaB"/>
</dbReference>
<evidence type="ECO:0000313" key="2">
    <source>
        <dbReference type="EMBL" id="KAB7650855.1"/>
    </source>
</evidence>
<dbReference type="GO" id="GO:0002949">
    <property type="term" value="P:tRNA threonylcarbamoyladenosine modification"/>
    <property type="evidence" value="ECO:0007669"/>
    <property type="project" value="InterPro"/>
</dbReference>
<comment type="caution">
    <text evidence="2">The sequence shown here is derived from an EMBL/GenBank/DDBJ whole genome shotgun (WGS) entry which is preliminary data.</text>
</comment>
<reference evidence="2 3" key="1">
    <citation type="submission" date="2019-10" db="EMBL/GenBank/DDBJ databases">
        <title>Genome diversity of Sutterella seckii.</title>
        <authorList>
            <person name="Chaplin A.V."/>
            <person name="Sokolova S.R."/>
            <person name="Mosin K.A."/>
            <person name="Ivanova E.L."/>
            <person name="Kochetkova T.O."/>
            <person name="Goltsov A.Y."/>
            <person name="Trofimov D.Y."/>
            <person name="Efimov B.A."/>
        </authorList>
    </citation>
    <scope>NUCLEOTIDE SEQUENCE [LARGE SCALE GENOMIC DNA]</scope>
    <source>
        <strain evidence="2 3">ASD3426</strain>
    </source>
</reference>
<dbReference type="NCBIfam" id="TIGR03725">
    <property type="entry name" value="T6A_YeaZ"/>
    <property type="match status" value="1"/>
</dbReference>
<name>A0AAI9SBA8_9BURK</name>
<accession>A0AAI9SBA8</accession>
<dbReference type="PANTHER" id="PTHR11735">
    <property type="entry name" value="TRNA N6-ADENOSINE THREONYLCARBAMOYLTRANSFERASE"/>
    <property type="match status" value="1"/>
</dbReference>
<protein>
    <submittedName>
        <fullName evidence="2">tRNA (Adenosine(37)-N6)-threonylcarbamoyltransferase complex dimerization subunit type 1 TsaB</fullName>
    </submittedName>
</protein>
<dbReference type="InterPro" id="IPR000905">
    <property type="entry name" value="Gcp-like_dom"/>
</dbReference>
<dbReference type="InterPro" id="IPR043129">
    <property type="entry name" value="ATPase_NBD"/>
</dbReference>
<evidence type="ECO:0000259" key="1">
    <source>
        <dbReference type="Pfam" id="PF00814"/>
    </source>
</evidence>
<proteinExistence type="predicted"/>
<keyword evidence="3" id="KW-1185">Reference proteome</keyword>
<gene>
    <name evidence="2" type="primary">tsaB</name>
    <name evidence="2" type="ORF">GBM96_07740</name>
</gene>
<evidence type="ECO:0000313" key="3">
    <source>
        <dbReference type="Proteomes" id="UP000469462"/>
    </source>
</evidence>
<dbReference type="SUPFAM" id="SSF53067">
    <property type="entry name" value="Actin-like ATPase domain"/>
    <property type="match status" value="2"/>
</dbReference>
<dbReference type="CDD" id="cd24032">
    <property type="entry name" value="ASKHA_NBD_TsaB"/>
    <property type="match status" value="1"/>
</dbReference>
<sequence>MSGSLPLILALDTAQEDCAAALLKGTELIASRVETVGSRHSELILPMVRDLLAEAGVDKTRLGLIAFGAGPGSFTGLRVACGVAQGLAWALECMTAPVSSLEAQAEWLKDEEHLPAGEVVAVLNDARMHECYGGVWRVPENPDARLERVAGPEIVAPADAMKFLSAYGARHLVGSAELVYGDEMALDDAVCHVASRSSRPEAIGRIAARMSAAGEVVSPELAAPVYVRNRVALTMAERARGERLQ</sequence>
<dbReference type="Pfam" id="PF00814">
    <property type="entry name" value="TsaD"/>
    <property type="match status" value="1"/>
</dbReference>
<dbReference type="EMBL" id="WEHW01000027">
    <property type="protein sequence ID" value="KAB7650855.1"/>
    <property type="molecule type" value="Genomic_DNA"/>
</dbReference>
<dbReference type="Gene3D" id="3.30.420.40">
    <property type="match status" value="2"/>
</dbReference>
<dbReference type="GO" id="GO:0005829">
    <property type="term" value="C:cytosol"/>
    <property type="evidence" value="ECO:0007669"/>
    <property type="project" value="TreeGrafter"/>
</dbReference>
<dbReference type="Proteomes" id="UP000469462">
    <property type="component" value="Unassembled WGS sequence"/>
</dbReference>
<dbReference type="AlphaFoldDB" id="A0AAI9SBA8"/>
<organism evidence="2 3">
    <name type="scientific">Sutterella seckii</name>
    <dbReference type="NCBI Taxonomy" id="1944635"/>
    <lineage>
        <taxon>Bacteria</taxon>
        <taxon>Pseudomonadati</taxon>
        <taxon>Pseudomonadota</taxon>
        <taxon>Betaproteobacteria</taxon>
        <taxon>Burkholderiales</taxon>
        <taxon>Sutterellaceae</taxon>
        <taxon>Sutterella</taxon>
    </lineage>
</organism>